<evidence type="ECO:0000259" key="21">
    <source>
        <dbReference type="PROSITE" id="PS51987"/>
    </source>
</evidence>
<feature type="binding site" evidence="14">
    <location>
        <position position="317"/>
    </location>
    <ligand>
        <name>L-glutamate</name>
        <dbReference type="ChEBI" id="CHEBI:29985"/>
    </ligand>
</feature>
<organism evidence="22 23">
    <name type="scientific">Aerococcus suis</name>
    <dbReference type="NCBI Taxonomy" id="371602"/>
    <lineage>
        <taxon>Bacteria</taxon>
        <taxon>Bacillati</taxon>
        <taxon>Bacillota</taxon>
        <taxon>Bacilli</taxon>
        <taxon>Lactobacillales</taxon>
        <taxon>Aerococcaceae</taxon>
        <taxon>Aerococcus</taxon>
    </lineage>
</organism>
<dbReference type="OrthoDB" id="9807095at2"/>
<evidence type="ECO:0000256" key="14">
    <source>
        <dbReference type="PIRSR" id="PIRSR604809-1"/>
    </source>
</evidence>
<keyword evidence="23" id="KW-1185">Reference proteome</keyword>
<feature type="domain" description="GS beta-grasp" evidence="20">
    <location>
        <begin position="16"/>
        <end position="102"/>
    </location>
</feature>
<dbReference type="GO" id="GO:0005737">
    <property type="term" value="C:cytoplasm"/>
    <property type="evidence" value="ECO:0007669"/>
    <property type="project" value="UniProtKB-SubCell"/>
</dbReference>
<feature type="binding site" evidence="16">
    <location>
        <position position="197"/>
    </location>
    <ligand>
        <name>Mg(2+)</name>
        <dbReference type="ChEBI" id="CHEBI:18420"/>
        <label>1</label>
    </ligand>
</feature>
<keyword evidence="8 15" id="KW-0547">Nucleotide-binding</keyword>
<dbReference type="FunFam" id="3.10.20.70:FF:000005">
    <property type="entry name" value="Glutamine synthetase"/>
    <property type="match status" value="1"/>
</dbReference>
<dbReference type="AlphaFoldDB" id="A0A1W1Y427"/>
<evidence type="ECO:0000256" key="16">
    <source>
        <dbReference type="PIRSR" id="PIRSR604809-3"/>
    </source>
</evidence>
<evidence type="ECO:0000256" key="3">
    <source>
        <dbReference type="ARBA" id="ARBA00012937"/>
    </source>
</evidence>
<evidence type="ECO:0000256" key="1">
    <source>
        <dbReference type="ARBA" id="ARBA00004496"/>
    </source>
</evidence>
<dbReference type="InterPro" id="IPR004809">
    <property type="entry name" value="Gln_synth_I"/>
</dbReference>
<dbReference type="Pfam" id="PF03951">
    <property type="entry name" value="Gln-synt_N"/>
    <property type="match status" value="1"/>
</dbReference>
<dbReference type="SUPFAM" id="SSF55931">
    <property type="entry name" value="Glutamine synthetase/guanido kinase"/>
    <property type="match status" value="1"/>
</dbReference>
<evidence type="ECO:0000256" key="7">
    <source>
        <dbReference type="ARBA" id="ARBA00022723"/>
    </source>
</evidence>
<dbReference type="SUPFAM" id="SSF54368">
    <property type="entry name" value="Glutamine synthetase, N-terminal domain"/>
    <property type="match status" value="1"/>
</dbReference>
<keyword evidence="6" id="KW-0436">Ligase</keyword>
<dbReference type="EC" id="6.3.1.2" evidence="3"/>
<comment type="catalytic activity">
    <reaction evidence="13">
        <text>L-glutamate + NH4(+) + ATP = L-glutamine + ADP + phosphate + H(+)</text>
        <dbReference type="Rhea" id="RHEA:16169"/>
        <dbReference type="ChEBI" id="CHEBI:15378"/>
        <dbReference type="ChEBI" id="CHEBI:28938"/>
        <dbReference type="ChEBI" id="CHEBI:29985"/>
        <dbReference type="ChEBI" id="CHEBI:30616"/>
        <dbReference type="ChEBI" id="CHEBI:43474"/>
        <dbReference type="ChEBI" id="CHEBI:58359"/>
        <dbReference type="ChEBI" id="CHEBI:456216"/>
        <dbReference type="EC" id="6.3.1.2"/>
    </reaction>
</comment>
<dbReference type="STRING" id="371602.SAMN04487984_0307"/>
<keyword evidence="17" id="KW-0597">Phosphoprotein</keyword>
<feature type="binding site" evidence="15">
    <location>
        <begin position="200"/>
        <end position="202"/>
    </location>
    <ligand>
        <name>ATP</name>
        <dbReference type="ChEBI" id="CHEBI:30616"/>
    </ligand>
</feature>
<dbReference type="GO" id="GO:0046872">
    <property type="term" value="F:metal ion binding"/>
    <property type="evidence" value="ECO:0007669"/>
    <property type="project" value="UniProtKB-KW"/>
</dbReference>
<feature type="binding site" evidence="15">
    <location>
        <position position="185"/>
    </location>
    <ligand>
        <name>ATP</name>
        <dbReference type="ChEBI" id="CHEBI:30616"/>
    </ligand>
</feature>
<dbReference type="GO" id="GO:0005524">
    <property type="term" value="F:ATP binding"/>
    <property type="evidence" value="ECO:0007669"/>
    <property type="project" value="UniProtKB-KW"/>
</dbReference>
<evidence type="ECO:0000256" key="19">
    <source>
        <dbReference type="RuleBase" id="RU000384"/>
    </source>
</evidence>
<evidence type="ECO:0000259" key="20">
    <source>
        <dbReference type="PROSITE" id="PS51986"/>
    </source>
</evidence>
<dbReference type="Pfam" id="PF00120">
    <property type="entry name" value="Gln-synt_C"/>
    <property type="match status" value="1"/>
</dbReference>
<feature type="binding site" evidence="16">
    <location>
        <position position="190"/>
    </location>
    <ligand>
        <name>Mg(2+)</name>
        <dbReference type="ChEBI" id="CHEBI:18420"/>
        <label>1</label>
    </ligand>
</feature>
<evidence type="ECO:0000256" key="12">
    <source>
        <dbReference type="ARBA" id="ARBA00030668"/>
    </source>
</evidence>
<dbReference type="PROSITE" id="PS51986">
    <property type="entry name" value="GS_BETA_GRASP"/>
    <property type="match status" value="1"/>
</dbReference>
<comment type="subcellular location">
    <subcellularLocation>
        <location evidence="1">Cytoplasm</location>
    </subcellularLocation>
</comment>
<feature type="binding site" evidence="14">
    <location>
        <position position="299"/>
    </location>
    <ligand>
        <name>L-glutamate</name>
        <dbReference type="ChEBI" id="CHEBI:29985"/>
    </ligand>
</feature>
<keyword evidence="7 16" id="KW-0479">Metal-binding</keyword>
<evidence type="ECO:0000256" key="11">
    <source>
        <dbReference type="ARBA" id="ARBA00030136"/>
    </source>
</evidence>
<dbReference type="GO" id="GO:0004356">
    <property type="term" value="F:glutamine synthetase activity"/>
    <property type="evidence" value="ECO:0007669"/>
    <property type="project" value="UniProtKB-EC"/>
</dbReference>
<evidence type="ECO:0000256" key="6">
    <source>
        <dbReference type="ARBA" id="ARBA00022598"/>
    </source>
</evidence>
<feature type="binding site" evidence="16">
    <location>
        <position position="135"/>
    </location>
    <ligand>
        <name>Mg(2+)</name>
        <dbReference type="ChEBI" id="CHEBI:18420"/>
        <label>2</label>
    </ligand>
</feature>
<feature type="binding site" evidence="14">
    <location>
        <position position="336"/>
    </location>
    <ligand>
        <name>L-glutamate</name>
        <dbReference type="ChEBI" id="CHEBI:29985"/>
    </ligand>
</feature>
<dbReference type="FunFam" id="3.30.590.10:FF:000003">
    <property type="entry name" value="Glutamine synthetase 2"/>
    <property type="match status" value="1"/>
</dbReference>
<dbReference type="EMBL" id="FWXK01000001">
    <property type="protein sequence ID" value="SMC30887.1"/>
    <property type="molecule type" value="Genomic_DNA"/>
</dbReference>
<dbReference type="InterPro" id="IPR027302">
    <property type="entry name" value="Gln_synth_N_conserv_site"/>
</dbReference>
<keyword evidence="5" id="KW-0963">Cytoplasm</keyword>
<feature type="domain" description="GS catalytic" evidence="21">
    <location>
        <begin position="109"/>
        <end position="445"/>
    </location>
</feature>
<feature type="binding site" evidence="16">
    <location>
        <position position="133"/>
    </location>
    <ligand>
        <name>Mg(2+)</name>
        <dbReference type="ChEBI" id="CHEBI:18420"/>
        <label>1</label>
    </ligand>
</feature>
<dbReference type="InterPro" id="IPR036651">
    <property type="entry name" value="Gln_synt_N_sf"/>
</dbReference>
<dbReference type="PROSITE" id="PS00180">
    <property type="entry name" value="GLNA_1"/>
    <property type="match status" value="1"/>
</dbReference>
<dbReference type="Gene3D" id="3.10.20.70">
    <property type="entry name" value="Glutamine synthetase, N-terminal domain"/>
    <property type="match status" value="1"/>
</dbReference>
<feature type="binding site" evidence="16">
    <location>
        <position position="334"/>
    </location>
    <ligand>
        <name>Mg(2+)</name>
        <dbReference type="ChEBI" id="CHEBI:18420"/>
        <label>1</label>
    </ligand>
</feature>
<evidence type="ECO:0000256" key="8">
    <source>
        <dbReference type="ARBA" id="ARBA00022741"/>
    </source>
</evidence>
<dbReference type="GO" id="GO:0006542">
    <property type="term" value="P:glutamine biosynthetic process"/>
    <property type="evidence" value="ECO:0007669"/>
    <property type="project" value="InterPro"/>
</dbReference>
<gene>
    <name evidence="22" type="ORF">SAMN04487984_0307</name>
</gene>
<sequence length="445" mass="50160">MSKWTAEDIRRDAKEKNVHFIRLAFSDVNGILKNVEIPISQLDKALDNKMMFDGSSIEGFVRIEESDMYLYPDLDTWLVFPWGSDNSTKIGMLICDIYTPDHKPFKGDPRSNLKRMVNKLSDKGFTDFNLGPEAEFFLFKLDENNEATTKVNDYGAYFDLAPVDLGENCRREIVLVLEELGFEVEASHHETAIGQHEIDFKYASVVDACDKIQIFKLIVKSIARKHNLHATFMPKPIYGISGSGMHCNMSLFNKDGNAFYDPEAELELSKTALHFMTGVLNHAKAITAVANPLVNSYKRLVSGYEAPVYIAWSAHNRSPLVRIPSSRGVSTRIELRSVDPSANPYLAMAAIIGAGLDGIEKAEPVPEPTDRNIYNMTSAELAEIGIEKLPGSLHRAVNELENDEVVQDALGTHISDNFISSKRVEYKEYTMQISEWELQNYLKQY</sequence>
<comment type="cofactor">
    <cofactor evidence="16">
        <name>Mg(2+)</name>
        <dbReference type="ChEBI" id="CHEBI:18420"/>
    </cofactor>
    <text evidence="16">Binds 2 Mg(2+) ions per subunit.</text>
</comment>
<name>A0A1W1Y427_9LACT</name>
<feature type="binding site" evidence="15">
    <location>
        <position position="317"/>
    </location>
    <ligand>
        <name>ATP</name>
        <dbReference type="ChEBI" id="CHEBI:30616"/>
    </ligand>
</feature>
<evidence type="ECO:0000313" key="23">
    <source>
        <dbReference type="Proteomes" id="UP000243884"/>
    </source>
</evidence>
<proteinExistence type="inferred from homology"/>
<evidence type="ECO:0000313" key="22">
    <source>
        <dbReference type="EMBL" id="SMC30887.1"/>
    </source>
</evidence>
<evidence type="ECO:0000256" key="4">
    <source>
        <dbReference type="ARBA" id="ARBA00021364"/>
    </source>
</evidence>
<comment type="similarity">
    <text evidence="2 18 19">Belongs to the glutamine synthetase family.</text>
</comment>
<protein>
    <recommendedName>
        <fullName evidence="4">Glutamine synthetase</fullName>
        <ecNumber evidence="3">6.3.1.2</ecNumber>
    </recommendedName>
    <alternativeName>
        <fullName evidence="12">Glutamate--ammonia ligase</fullName>
    </alternativeName>
    <alternativeName>
        <fullName evidence="11">Glutamine synthetase I alpha</fullName>
    </alternativeName>
</protein>
<keyword evidence="10 16" id="KW-0460">Magnesium</keyword>
<dbReference type="SMART" id="SM01230">
    <property type="entry name" value="Gln-synt_C"/>
    <property type="match status" value="1"/>
</dbReference>
<dbReference type="InterPro" id="IPR008146">
    <property type="entry name" value="Gln_synth_cat_dom"/>
</dbReference>
<evidence type="ECO:0000256" key="2">
    <source>
        <dbReference type="ARBA" id="ARBA00009897"/>
    </source>
</evidence>
<evidence type="ECO:0000256" key="5">
    <source>
        <dbReference type="ARBA" id="ARBA00022490"/>
    </source>
</evidence>
<evidence type="ECO:0000256" key="17">
    <source>
        <dbReference type="PIRSR" id="PIRSR604809-50"/>
    </source>
</evidence>
<dbReference type="PANTHER" id="PTHR43785">
    <property type="entry name" value="GAMMA-GLUTAMYLPUTRESCINE SYNTHETASE"/>
    <property type="match status" value="1"/>
</dbReference>
<dbReference type="Proteomes" id="UP000243884">
    <property type="component" value="Unassembled WGS sequence"/>
</dbReference>
<dbReference type="PROSITE" id="PS51987">
    <property type="entry name" value="GS_CATALYTIC"/>
    <property type="match status" value="1"/>
</dbReference>
<evidence type="ECO:0000256" key="18">
    <source>
        <dbReference type="PROSITE-ProRule" id="PRU01330"/>
    </source>
</evidence>
<feature type="binding site" evidence="16">
    <location>
        <position position="246"/>
    </location>
    <ligand>
        <name>Mg(2+)</name>
        <dbReference type="ChEBI" id="CHEBI:18420"/>
        <label>1</label>
    </ligand>
</feature>
<keyword evidence="9 15" id="KW-0067">ATP-binding</keyword>
<evidence type="ECO:0000256" key="9">
    <source>
        <dbReference type="ARBA" id="ARBA00022840"/>
    </source>
</evidence>
<dbReference type="RefSeq" id="WP_084097907.1">
    <property type="nucleotide sequence ID" value="NZ_FWXK01000001.1"/>
</dbReference>
<reference evidence="23" key="1">
    <citation type="submission" date="2017-04" db="EMBL/GenBank/DDBJ databases">
        <authorList>
            <person name="Varghese N."/>
            <person name="Submissions S."/>
        </authorList>
    </citation>
    <scope>NUCLEOTIDE SEQUENCE [LARGE SCALE GENOMIC DNA]</scope>
    <source>
        <strain evidence="23">DSM 21500</strain>
    </source>
</reference>
<evidence type="ECO:0000256" key="15">
    <source>
        <dbReference type="PIRSR" id="PIRSR604809-2"/>
    </source>
</evidence>
<evidence type="ECO:0000256" key="13">
    <source>
        <dbReference type="ARBA" id="ARBA00049436"/>
    </source>
</evidence>
<dbReference type="PANTHER" id="PTHR43785:SF12">
    <property type="entry name" value="TYPE-1 GLUTAMINE SYNTHETASE 2"/>
    <property type="match status" value="1"/>
</dbReference>
<dbReference type="InterPro" id="IPR014746">
    <property type="entry name" value="Gln_synth/guanido_kin_cat_dom"/>
</dbReference>
<dbReference type="NCBIfam" id="TIGR00653">
    <property type="entry name" value="GlnA"/>
    <property type="match status" value="1"/>
</dbReference>
<feature type="binding site" evidence="14">
    <location>
        <position position="305"/>
    </location>
    <ligand>
        <name>L-glutamate</name>
        <dbReference type="ChEBI" id="CHEBI:29985"/>
    </ligand>
</feature>
<accession>A0A1W1Y427</accession>
<evidence type="ECO:0000256" key="10">
    <source>
        <dbReference type="ARBA" id="ARBA00022842"/>
    </source>
</evidence>
<dbReference type="InterPro" id="IPR008147">
    <property type="entry name" value="Gln_synt_N"/>
</dbReference>
<dbReference type="Gene3D" id="3.30.590.10">
    <property type="entry name" value="Glutamine synthetase/guanido kinase, catalytic domain"/>
    <property type="match status" value="1"/>
</dbReference>
<feature type="modified residue" description="O-AMP-tyrosine" evidence="17">
    <location>
        <position position="374"/>
    </location>
</feature>